<evidence type="ECO:0000313" key="2">
    <source>
        <dbReference type="Proteomes" id="UP001143856"/>
    </source>
</evidence>
<evidence type="ECO:0000313" key="1">
    <source>
        <dbReference type="EMBL" id="KAJ2975505.1"/>
    </source>
</evidence>
<accession>A0ACC1N960</accession>
<sequence length="982" mass="108242">MGQLPGSWYGLHNDVGVLDAALGQLRLGALEKRRDDGLVPACVHDADAQGAAVMFLRLRPFERGGSHVAMLFVYSSHVAIVTPVLLVKELLDNAIDAKATSIEIIISSDTISRIEVRDDGVGIHPDDYDALGRRGHTSKLRNIKELGTVVGKSLGFRGEALASVNAMADVTITTKISTEPVATVLQLIPNEGGVLAQKTISAPVGTAVSVTKLFGHQPVREQIAAKGAKKSLDKIQELLRSYAMARPQLKLLFKVLQASTKSWSYSPQRNATVFEATLQLFGTEVASSCLLKTFHTGYSSTDTSPSIQEHLRLTNNGFALEAFLANPNVDLQKVPKRHYFSVDGRPINAGRGIAKRLLNIYLESFKVSKAVNNTNDSFIRLNIRCPPETYDANIEPCKDNVLFSDEQAVLDAFKHLCSDIHKPRTVEQQVTLCLPNAQINGVPTANLPNQVQSHRSHEPQAQPRNPIFATTVAQSSLGISPRASQHNPNYSNDKNSTFEEPISNPGPQGTRASTTFKPINVATTLKSSLLEDSGDQANIGSSAQNQWKVDMPENYNERPKLDYWQRHQKVTTPQGSQETATLTSEGRITGNRRNPGEIAKKSGPSEAPLSTSDVIQKCPLVSPLTPEPPILHHIMAPPRDLDVPRSYKDAGHARLPSPQKSTVPGGPYRSPVLSSSETRPRGVPAAPASHSHMALRRRREQLPWTPPSSLEKNRYKDAEQIDLPRPKRTDGLKQTRISFDGVQANRRRGKAEDEQARSNKSPNDLEVDNHLNIKDIFSTAKQNLRYQLSQTESGQLAKEVHDIESQHYHQQPSHQRQHFSVLRTSTFRDSETRQEGPEPIPTTLPIGDPRAYLLRRQKSLAADESGTKLRKQRRLKSSLMPLERIPLGNCTHNLSLGMRIDSPVLGKLVKLQRHYDEYVIFGNLVDGLDISLADARVVESQLQKLLTEQKENMDSGETGDGQAIINLTATLKGKSPQDVLAM</sequence>
<name>A0ACC1N960_9PEZI</name>
<keyword evidence="2" id="KW-1185">Reference proteome</keyword>
<proteinExistence type="predicted"/>
<dbReference type="Proteomes" id="UP001143856">
    <property type="component" value="Unassembled WGS sequence"/>
</dbReference>
<gene>
    <name evidence="1" type="ORF">NUW58_g8334</name>
</gene>
<reference evidence="1" key="1">
    <citation type="submission" date="2022-10" db="EMBL/GenBank/DDBJ databases">
        <title>Genome Sequence of Xylaria curta.</title>
        <authorList>
            <person name="Buettner E."/>
        </authorList>
    </citation>
    <scope>NUCLEOTIDE SEQUENCE</scope>
    <source>
        <strain evidence="1">Babe10</strain>
    </source>
</reference>
<dbReference type="EMBL" id="JAPDGR010002496">
    <property type="protein sequence ID" value="KAJ2975505.1"/>
    <property type="molecule type" value="Genomic_DNA"/>
</dbReference>
<protein>
    <submittedName>
        <fullName evidence="1">Uncharacterized protein</fullName>
    </submittedName>
</protein>
<comment type="caution">
    <text evidence="1">The sequence shown here is derived from an EMBL/GenBank/DDBJ whole genome shotgun (WGS) entry which is preliminary data.</text>
</comment>
<organism evidence="1 2">
    <name type="scientific">Xylaria curta</name>
    <dbReference type="NCBI Taxonomy" id="42375"/>
    <lineage>
        <taxon>Eukaryota</taxon>
        <taxon>Fungi</taxon>
        <taxon>Dikarya</taxon>
        <taxon>Ascomycota</taxon>
        <taxon>Pezizomycotina</taxon>
        <taxon>Sordariomycetes</taxon>
        <taxon>Xylariomycetidae</taxon>
        <taxon>Xylariales</taxon>
        <taxon>Xylariaceae</taxon>
        <taxon>Xylaria</taxon>
    </lineage>
</organism>